<dbReference type="AlphaFoldDB" id="A0A0R2MZS6"/>
<dbReference type="PANTHER" id="PTHR33594">
    <property type="entry name" value="SUPERFAMILY HYDROLASE, PUTATIVE (AFU_ORTHOLOGUE AFUA_1G03035)-RELATED"/>
    <property type="match status" value="1"/>
</dbReference>
<accession>A0A0R2MZS6</accession>
<dbReference type="EMBL" id="JQCE01000001">
    <property type="protein sequence ID" value="KRO18884.1"/>
    <property type="molecule type" value="Genomic_DNA"/>
</dbReference>
<evidence type="ECO:0000313" key="2">
    <source>
        <dbReference type="EMBL" id="KRO18884.1"/>
    </source>
</evidence>
<keyword evidence="2" id="KW-0378">Hydrolase</keyword>
<feature type="domain" description="HD/PDEase" evidence="1">
    <location>
        <begin position="22"/>
        <end position="138"/>
    </location>
</feature>
<dbReference type="Proteomes" id="UP000050969">
    <property type="component" value="Unassembled WGS sequence"/>
</dbReference>
<proteinExistence type="predicted"/>
<dbReference type="Pfam" id="PF01966">
    <property type="entry name" value="HD"/>
    <property type="match status" value="1"/>
</dbReference>
<dbReference type="SUPFAM" id="SSF109604">
    <property type="entry name" value="HD-domain/PDEase-like"/>
    <property type="match status" value="1"/>
</dbReference>
<dbReference type="PATRIC" id="fig|1293598.4.peg.36"/>
<evidence type="ECO:0000313" key="3">
    <source>
        <dbReference type="Proteomes" id="UP000050969"/>
    </source>
</evidence>
<dbReference type="PANTHER" id="PTHR33594:SF1">
    <property type="entry name" value="HD_PDEASE DOMAIN-CONTAINING PROTEIN"/>
    <property type="match status" value="1"/>
</dbReference>
<gene>
    <name evidence="2" type="ORF">IV56_GL000036</name>
</gene>
<dbReference type="InterPro" id="IPR006674">
    <property type="entry name" value="HD_domain"/>
</dbReference>
<dbReference type="GO" id="GO:0016787">
    <property type="term" value="F:hydrolase activity"/>
    <property type="evidence" value="ECO:0007669"/>
    <property type="project" value="UniProtKB-KW"/>
</dbReference>
<reference evidence="2 3" key="1">
    <citation type="journal article" date="2015" name="Genome Announc.">
        <title>Expanding the biotechnology potential of lactobacilli through comparative genomics of 213 strains and associated genera.</title>
        <authorList>
            <person name="Sun Z."/>
            <person name="Harris H.M."/>
            <person name="McCann A."/>
            <person name="Guo C."/>
            <person name="Argimon S."/>
            <person name="Zhang W."/>
            <person name="Yang X."/>
            <person name="Jeffery I.B."/>
            <person name="Cooney J.C."/>
            <person name="Kagawa T.F."/>
            <person name="Liu W."/>
            <person name="Song Y."/>
            <person name="Salvetti E."/>
            <person name="Wrobel A."/>
            <person name="Rasinkangas P."/>
            <person name="Parkhill J."/>
            <person name="Rea M.C."/>
            <person name="O'Sullivan O."/>
            <person name="Ritari J."/>
            <person name="Douillard F.P."/>
            <person name="Paul Ross R."/>
            <person name="Yang R."/>
            <person name="Briner A.E."/>
            <person name="Felis G.E."/>
            <person name="de Vos W.M."/>
            <person name="Barrangou R."/>
            <person name="Klaenhammer T.R."/>
            <person name="Caufield P.W."/>
            <person name="Cui Y."/>
            <person name="Zhang H."/>
            <person name="O'Toole P.W."/>
        </authorList>
    </citation>
    <scope>NUCLEOTIDE SEQUENCE [LARGE SCALE GENOMIC DNA]</scope>
    <source>
        <strain evidence="2 3">DSM 24301</strain>
    </source>
</reference>
<dbReference type="SMART" id="SM00471">
    <property type="entry name" value="HDc"/>
    <property type="match status" value="1"/>
</dbReference>
<dbReference type="CDD" id="cd00077">
    <property type="entry name" value="HDc"/>
    <property type="match status" value="1"/>
</dbReference>
<evidence type="ECO:0000259" key="1">
    <source>
        <dbReference type="SMART" id="SM00471"/>
    </source>
</evidence>
<organism evidence="2 3">
    <name type="scientific">Lacticaseibacillus saniviri JCM 17471 = DSM 24301</name>
    <dbReference type="NCBI Taxonomy" id="1293598"/>
    <lineage>
        <taxon>Bacteria</taxon>
        <taxon>Bacillati</taxon>
        <taxon>Bacillota</taxon>
        <taxon>Bacilli</taxon>
        <taxon>Lactobacillales</taxon>
        <taxon>Lactobacillaceae</taxon>
        <taxon>Lacticaseibacillus</taxon>
    </lineage>
</organism>
<protein>
    <submittedName>
        <fullName evidence="2">HD superfamily hydrolase</fullName>
    </submittedName>
</protein>
<dbReference type="RefSeq" id="WP_056991761.1">
    <property type="nucleotide sequence ID" value="NZ_JQCE01000001.1"/>
</dbReference>
<keyword evidence="3" id="KW-1185">Reference proteome</keyword>
<dbReference type="STRING" id="1293598.IV56_GL000036"/>
<dbReference type="Gene3D" id="1.20.58.1910">
    <property type="match status" value="1"/>
</dbReference>
<name>A0A0R2MZS6_9LACO</name>
<dbReference type="InterPro" id="IPR003607">
    <property type="entry name" value="HD/PDEase_dom"/>
</dbReference>
<dbReference type="Gene3D" id="1.10.472.50">
    <property type="entry name" value="HD-domain/PDEase-like"/>
    <property type="match status" value="1"/>
</dbReference>
<comment type="caution">
    <text evidence="2">The sequence shown here is derived from an EMBL/GenBank/DDBJ whole genome shotgun (WGS) entry which is preliminary data.</text>
</comment>
<sequence length="217" mass="24417">MLSTQQWAQLKQFTQQVLDSDHTGHGMDHIDRVVAIAEQLAQQTPAAKRDIVVVAALLHDTYDQKLVNDVAAAKANTGQAMQTAAITQDDQQAIFAIIDQMSYRYQLDHSTSLSLEGQLVQDADRLDAIGAIGIARTFYYGGAHDTPMYQPDVAPRSELDGQTYRQQESSVVNHFYEKLLLLQDLLNTDAAKKIAQHRQQVMLDFLDEFKAEWRGER</sequence>